<feature type="domain" description="Histidine kinase" evidence="8">
    <location>
        <begin position="340"/>
        <end position="538"/>
    </location>
</feature>
<dbReference type="SMART" id="SM00387">
    <property type="entry name" value="HATPase_c"/>
    <property type="match status" value="1"/>
</dbReference>
<dbReference type="InterPro" id="IPR003594">
    <property type="entry name" value="HATPase_dom"/>
</dbReference>
<proteinExistence type="predicted"/>
<comment type="catalytic activity">
    <reaction evidence="1">
        <text>ATP + protein L-histidine = ADP + protein N-phospho-L-histidine.</text>
        <dbReference type="EC" id="2.7.13.3"/>
    </reaction>
</comment>
<evidence type="ECO:0000313" key="11">
    <source>
        <dbReference type="Proteomes" id="UP000053157"/>
    </source>
</evidence>
<evidence type="ECO:0000256" key="2">
    <source>
        <dbReference type="ARBA" id="ARBA00012438"/>
    </source>
</evidence>
<dbReference type="InterPro" id="IPR005467">
    <property type="entry name" value="His_kinase_dom"/>
</dbReference>
<keyword evidence="7" id="KW-1133">Transmembrane helix</keyword>
<feature type="transmembrane region" description="Helical" evidence="7">
    <location>
        <begin position="165"/>
        <end position="184"/>
    </location>
</feature>
<name>A0A0W1S586_9EURY</name>
<keyword evidence="7" id="KW-0472">Membrane</keyword>
<keyword evidence="5" id="KW-0418">Kinase</keyword>
<dbReference type="InterPro" id="IPR000014">
    <property type="entry name" value="PAS"/>
</dbReference>
<feature type="domain" description="PAS" evidence="9">
    <location>
        <begin position="222"/>
        <end position="266"/>
    </location>
</feature>
<dbReference type="GO" id="GO:0004673">
    <property type="term" value="F:protein histidine kinase activity"/>
    <property type="evidence" value="ECO:0007669"/>
    <property type="project" value="UniProtKB-EC"/>
</dbReference>
<dbReference type="EMBL" id="LOPV01000399">
    <property type="protein sequence ID" value="KTG21241.1"/>
    <property type="molecule type" value="Genomic_DNA"/>
</dbReference>
<dbReference type="CDD" id="cd00130">
    <property type="entry name" value="PAS"/>
    <property type="match status" value="1"/>
</dbReference>
<evidence type="ECO:0000256" key="3">
    <source>
        <dbReference type="ARBA" id="ARBA00022679"/>
    </source>
</evidence>
<dbReference type="SUPFAM" id="SSF55785">
    <property type="entry name" value="PYP-like sensor domain (PAS domain)"/>
    <property type="match status" value="1"/>
</dbReference>
<keyword evidence="4" id="KW-0547">Nucleotide-binding</keyword>
<sequence>MAIGSAATILAWRARPEPGSKPLVALLVAQSWWSTCIIFKLRAPALDAKLLWANLAWIGVVAIPVAWFLFALEYTGRDEYLRPRYVGALSVVPVLTVIFALTGQYHDLLYVRPTGAELNGVVLFEQGGPWFWITAAYTYILGVFGMIPILGLLTSDAVAFRGQSAALVVGLLAPWVTNVLFLAGLLPTSGVDPTPIAFSVSGIVYLAALTQFRLLGTSPAPNKRARQFLFDRMQGGAIVVDANDYVVDMNDSSVRILGIDATDVLGGPANEIIPEYDRLPEDGALPGHLTIGDELGGHPYDVTSTRITNVRGTPIGRVITFHDVGEHLRQQQRLEVLNRVLRHNIRTETNVIYGYVSRFEDDENAKTVKERALRIEEIGKKGRKAIELFDKTRDRTEPKSLHSLLDRCIESTRDSYPKATIERSQPNEDVAVAGLLRQVFSNAIENAVEHNPSDTPHVWVTVEMEGDTVYVEVADDGPGIAEYELAVLEDGTETPLKHGSGLGLWIVKWGTDIAGGEVRFTENDPEGSVVTIEVPVLSRDAQVVASERSD</sequence>
<evidence type="ECO:0000256" key="1">
    <source>
        <dbReference type="ARBA" id="ARBA00000085"/>
    </source>
</evidence>
<dbReference type="Pfam" id="PF02518">
    <property type="entry name" value="HATPase_c"/>
    <property type="match status" value="1"/>
</dbReference>
<evidence type="ECO:0000256" key="4">
    <source>
        <dbReference type="ARBA" id="ARBA00022741"/>
    </source>
</evidence>
<evidence type="ECO:0000313" key="10">
    <source>
        <dbReference type="EMBL" id="KTG21241.1"/>
    </source>
</evidence>
<dbReference type="Pfam" id="PF16927">
    <property type="entry name" value="HisKA_7TM"/>
    <property type="match status" value="1"/>
</dbReference>
<feature type="transmembrane region" description="Helical" evidence="7">
    <location>
        <begin position="130"/>
        <end position="153"/>
    </location>
</feature>
<dbReference type="InterPro" id="IPR036890">
    <property type="entry name" value="HATPase_C_sf"/>
</dbReference>
<dbReference type="InterPro" id="IPR031621">
    <property type="entry name" value="HisKA_7TM"/>
</dbReference>
<dbReference type="Gene3D" id="3.30.450.20">
    <property type="entry name" value="PAS domain"/>
    <property type="match status" value="1"/>
</dbReference>
<evidence type="ECO:0000256" key="5">
    <source>
        <dbReference type="ARBA" id="ARBA00022777"/>
    </source>
</evidence>
<dbReference type="AlphaFoldDB" id="A0A0W1S586"/>
<dbReference type="PANTHER" id="PTHR44936:SF10">
    <property type="entry name" value="SENSOR PROTEIN RSTB"/>
    <property type="match status" value="1"/>
</dbReference>
<evidence type="ECO:0000256" key="7">
    <source>
        <dbReference type="SAM" id="Phobius"/>
    </source>
</evidence>
<keyword evidence="11" id="KW-1185">Reference proteome</keyword>
<accession>A0A0W1S586</accession>
<dbReference type="PROSITE" id="PS50112">
    <property type="entry name" value="PAS"/>
    <property type="match status" value="1"/>
</dbReference>
<keyword evidence="3" id="KW-0808">Transferase</keyword>
<dbReference type="PANTHER" id="PTHR44936">
    <property type="entry name" value="SENSOR PROTEIN CREC"/>
    <property type="match status" value="1"/>
</dbReference>
<feature type="transmembrane region" description="Helical" evidence="7">
    <location>
        <begin position="86"/>
        <end position="105"/>
    </location>
</feature>
<protein>
    <recommendedName>
        <fullName evidence="2">histidine kinase</fullName>
        <ecNumber evidence="2">2.7.13.3</ecNumber>
    </recommendedName>
</protein>
<organism evidence="10 11">
    <name type="scientific">Haloferax profundi</name>
    <dbReference type="NCBI Taxonomy" id="1544718"/>
    <lineage>
        <taxon>Archaea</taxon>
        <taxon>Methanobacteriati</taxon>
        <taxon>Methanobacteriota</taxon>
        <taxon>Stenosarchaea group</taxon>
        <taxon>Halobacteria</taxon>
        <taxon>Halobacteriales</taxon>
        <taxon>Haloferacaceae</taxon>
        <taxon>Haloferax</taxon>
    </lineage>
</organism>
<dbReference type="InterPro" id="IPR035965">
    <property type="entry name" value="PAS-like_dom_sf"/>
</dbReference>
<evidence type="ECO:0000256" key="6">
    <source>
        <dbReference type="ARBA" id="ARBA00022840"/>
    </source>
</evidence>
<dbReference type="EC" id="2.7.13.3" evidence="2"/>
<dbReference type="PRINTS" id="PR00344">
    <property type="entry name" value="BCTRLSENSOR"/>
</dbReference>
<dbReference type="Gene3D" id="3.30.565.10">
    <property type="entry name" value="Histidine kinase-like ATPase, C-terminal domain"/>
    <property type="match status" value="1"/>
</dbReference>
<keyword evidence="6" id="KW-0067">ATP-binding</keyword>
<dbReference type="InterPro" id="IPR004358">
    <property type="entry name" value="Sig_transdc_His_kin-like_C"/>
</dbReference>
<dbReference type="Proteomes" id="UP000053157">
    <property type="component" value="Unassembled WGS sequence"/>
</dbReference>
<evidence type="ECO:0000259" key="9">
    <source>
        <dbReference type="PROSITE" id="PS50112"/>
    </source>
</evidence>
<evidence type="ECO:0000259" key="8">
    <source>
        <dbReference type="PROSITE" id="PS50109"/>
    </source>
</evidence>
<dbReference type="SUPFAM" id="SSF55874">
    <property type="entry name" value="ATPase domain of HSP90 chaperone/DNA topoisomerase II/histidine kinase"/>
    <property type="match status" value="1"/>
</dbReference>
<dbReference type="InterPro" id="IPR050980">
    <property type="entry name" value="2C_sensor_his_kinase"/>
</dbReference>
<dbReference type="SMART" id="SM00091">
    <property type="entry name" value="PAS"/>
    <property type="match status" value="1"/>
</dbReference>
<feature type="transmembrane region" description="Helical" evidence="7">
    <location>
        <begin position="55"/>
        <end position="74"/>
    </location>
</feature>
<feature type="transmembrane region" description="Helical" evidence="7">
    <location>
        <begin position="196"/>
        <end position="216"/>
    </location>
</feature>
<reference evidence="10 11" key="1">
    <citation type="submission" date="2015-12" db="EMBL/GenBank/DDBJ databases">
        <title>Haloferax profundi sp. nov. isolated from the Discovery deep brine-seawater interface in the Red Sea.</title>
        <authorList>
            <person name="Zhang G."/>
            <person name="Stingl U."/>
            <person name="Rashid M."/>
        </authorList>
    </citation>
    <scope>NUCLEOTIDE SEQUENCE [LARGE SCALE GENOMIC DNA]</scope>
    <source>
        <strain evidence="10 11">SB29</strain>
    </source>
</reference>
<keyword evidence="7" id="KW-0812">Transmembrane</keyword>
<dbReference type="GO" id="GO:0005524">
    <property type="term" value="F:ATP binding"/>
    <property type="evidence" value="ECO:0007669"/>
    <property type="project" value="UniProtKB-KW"/>
</dbReference>
<comment type="caution">
    <text evidence="10">The sequence shown here is derived from an EMBL/GenBank/DDBJ whole genome shotgun (WGS) entry which is preliminary data.</text>
</comment>
<dbReference type="PROSITE" id="PS50109">
    <property type="entry name" value="HIS_KIN"/>
    <property type="match status" value="1"/>
</dbReference>
<gene>
    <name evidence="10" type="ORF">AUR66_17220</name>
</gene>